<keyword evidence="2" id="KW-0326">Glycosidase</keyword>
<dbReference type="Pfam" id="PF02449">
    <property type="entry name" value="Glyco_hydro_42"/>
    <property type="match status" value="1"/>
</dbReference>
<evidence type="ECO:0000256" key="2">
    <source>
        <dbReference type="ARBA" id="ARBA00023295"/>
    </source>
</evidence>
<sequence>MRRSFGGSEKFHGSVIDHVRTTKKRVSREVAQLGQELTQLSEIFGKKYGKCSSRV</sequence>
<evidence type="ECO:0000256" key="1">
    <source>
        <dbReference type="ARBA" id="ARBA00022801"/>
    </source>
</evidence>
<dbReference type="GO" id="GO:0009341">
    <property type="term" value="C:beta-galactosidase complex"/>
    <property type="evidence" value="ECO:0007669"/>
    <property type="project" value="InterPro"/>
</dbReference>
<dbReference type="Proteomes" id="UP000010296">
    <property type="component" value="Unassembled WGS sequence"/>
</dbReference>
<name>E6LD31_ENTI1</name>
<dbReference type="STRING" id="888064.HMPREF9088_0271"/>
<protein>
    <recommendedName>
        <fullName evidence="3">Glycoside hydrolase family 42 N-terminal domain-containing protein</fullName>
    </recommendedName>
</protein>
<dbReference type="AlphaFoldDB" id="E6LD31"/>
<reference evidence="4 5" key="1">
    <citation type="submission" date="2010-12" db="EMBL/GenBank/DDBJ databases">
        <authorList>
            <person name="Muzny D."/>
            <person name="Qin X."/>
            <person name="Deng J."/>
            <person name="Jiang H."/>
            <person name="Liu Y."/>
            <person name="Qu J."/>
            <person name="Song X.-Z."/>
            <person name="Zhang L."/>
            <person name="Thornton R."/>
            <person name="Coyle M."/>
            <person name="Francisco L."/>
            <person name="Jackson L."/>
            <person name="Javaid M."/>
            <person name="Korchina V."/>
            <person name="Kovar C."/>
            <person name="Mata R."/>
            <person name="Mathew T."/>
            <person name="Ngo R."/>
            <person name="Nguyen L."/>
            <person name="Nguyen N."/>
            <person name="Okwuonu G."/>
            <person name="Ongeri F."/>
            <person name="Pham C."/>
            <person name="Simmons D."/>
            <person name="Wilczek-Boney K."/>
            <person name="Hale W."/>
            <person name="Jakkamsetti A."/>
            <person name="Pham P."/>
            <person name="Ruth R."/>
            <person name="San Lucas F."/>
            <person name="Warren J."/>
            <person name="Zhang J."/>
            <person name="Zhao Z."/>
            <person name="Zhou C."/>
            <person name="Zhu D."/>
            <person name="Lee S."/>
            <person name="Bess C."/>
            <person name="Blankenburg K."/>
            <person name="Forbes L."/>
            <person name="Fu Q."/>
            <person name="Gubbala S."/>
            <person name="Hirani K."/>
            <person name="Jayaseelan J.C."/>
            <person name="Lara F."/>
            <person name="Munidasa M."/>
            <person name="Palculict T."/>
            <person name="Patil S."/>
            <person name="Pu L.-L."/>
            <person name="Saada N."/>
            <person name="Tang L."/>
            <person name="Weissenberger G."/>
            <person name="Zhu Y."/>
            <person name="Hemphill L."/>
            <person name="Shang Y."/>
            <person name="Youmans B."/>
            <person name="Ayvaz T."/>
            <person name="Ross M."/>
            <person name="Santibanez J."/>
            <person name="Aqrawi P."/>
            <person name="Gross S."/>
            <person name="Joshi V."/>
            <person name="Fowler G."/>
            <person name="Nazareth L."/>
            <person name="Reid J."/>
            <person name="Worley K."/>
            <person name="Petrosino J."/>
            <person name="Highlander S."/>
            <person name="Gibbs R."/>
        </authorList>
    </citation>
    <scope>NUCLEOTIDE SEQUENCE [LARGE SCALE GENOMIC DNA]</scope>
    <source>
        <strain evidence="5">DSM 15952 / CCUG 50447 / LMG 22039 / TP 1.5</strain>
    </source>
</reference>
<proteinExistence type="predicted"/>
<dbReference type="PATRIC" id="fig|888064.11.peg.1081"/>
<accession>E6LD31</accession>
<dbReference type="GO" id="GO:0004565">
    <property type="term" value="F:beta-galactosidase activity"/>
    <property type="evidence" value="ECO:0007669"/>
    <property type="project" value="InterPro"/>
</dbReference>
<dbReference type="InterPro" id="IPR013529">
    <property type="entry name" value="Glyco_hydro_42_N"/>
</dbReference>
<organism evidence="4 5">
    <name type="scientific">Enterococcus italicus (strain DSM 15952 / CCUG 50447 / LMG 22039 / TP 1.5)</name>
    <dbReference type="NCBI Taxonomy" id="888064"/>
    <lineage>
        <taxon>Bacteria</taxon>
        <taxon>Bacillati</taxon>
        <taxon>Bacillota</taxon>
        <taxon>Bacilli</taxon>
        <taxon>Lactobacillales</taxon>
        <taxon>Enterococcaceae</taxon>
        <taxon>Enterococcus</taxon>
    </lineage>
</organism>
<gene>
    <name evidence="4" type="ORF">HMPREF9088_0271</name>
</gene>
<dbReference type="GO" id="GO:0005975">
    <property type="term" value="P:carbohydrate metabolic process"/>
    <property type="evidence" value="ECO:0007669"/>
    <property type="project" value="InterPro"/>
</dbReference>
<keyword evidence="1" id="KW-0378">Hydrolase</keyword>
<comment type="caution">
    <text evidence="4">The sequence shown here is derived from an EMBL/GenBank/DDBJ whole genome shotgun (WGS) entry which is preliminary data.</text>
</comment>
<evidence type="ECO:0000313" key="4">
    <source>
        <dbReference type="EMBL" id="EFU74906.1"/>
    </source>
</evidence>
<dbReference type="OrthoDB" id="9800974at2"/>
<feature type="domain" description="Glycoside hydrolase family 42 N-terminal" evidence="3">
    <location>
        <begin position="2"/>
        <end position="40"/>
    </location>
</feature>
<dbReference type="HOGENOM" id="CLU_3025196_0_0_9"/>
<keyword evidence="5" id="KW-1185">Reference proteome</keyword>
<evidence type="ECO:0000313" key="5">
    <source>
        <dbReference type="Proteomes" id="UP000010296"/>
    </source>
</evidence>
<evidence type="ECO:0000259" key="3">
    <source>
        <dbReference type="Pfam" id="PF02449"/>
    </source>
</evidence>
<dbReference type="Gene3D" id="3.20.20.80">
    <property type="entry name" value="Glycosidases"/>
    <property type="match status" value="1"/>
</dbReference>
<dbReference type="EMBL" id="AEPV01000007">
    <property type="protein sequence ID" value="EFU74906.1"/>
    <property type="molecule type" value="Genomic_DNA"/>
</dbReference>